<evidence type="ECO:0000313" key="2">
    <source>
        <dbReference type="EMBL" id="PAD78382.1"/>
    </source>
</evidence>
<dbReference type="GO" id="GO:0032259">
    <property type="term" value="P:methylation"/>
    <property type="evidence" value="ECO:0007669"/>
    <property type="project" value="UniProtKB-KW"/>
</dbReference>
<keyword evidence="2" id="KW-0489">Methyltransferase</keyword>
<feature type="domain" description="Methyltransferase type 11" evidence="1">
    <location>
        <begin position="41"/>
        <end position="147"/>
    </location>
</feature>
<reference evidence="2 3" key="1">
    <citation type="submission" date="2017-07" db="EMBL/GenBank/DDBJ databases">
        <title>Isolation and whole genome analysis of endospore-forming bacteria from heroin.</title>
        <authorList>
            <person name="Kalinowski J."/>
            <person name="Ahrens B."/>
            <person name="Al-Dilaimi A."/>
            <person name="Winkler A."/>
            <person name="Wibberg D."/>
            <person name="Schleenbecker U."/>
            <person name="Ruckert C."/>
            <person name="Wolfel R."/>
            <person name="Grass G."/>
        </authorList>
    </citation>
    <scope>NUCLEOTIDE SEQUENCE [LARGE SCALE GENOMIC DNA]</scope>
    <source>
        <strain evidence="2 3">7537-G1</strain>
    </source>
</reference>
<evidence type="ECO:0000313" key="3">
    <source>
        <dbReference type="Proteomes" id="UP000215596"/>
    </source>
</evidence>
<dbReference type="GO" id="GO:0008757">
    <property type="term" value="F:S-adenosylmethionine-dependent methyltransferase activity"/>
    <property type="evidence" value="ECO:0007669"/>
    <property type="project" value="InterPro"/>
</dbReference>
<protein>
    <submittedName>
        <fullName evidence="2">SAM-dependent methyltransferase</fullName>
    </submittedName>
</protein>
<dbReference type="InterPro" id="IPR013216">
    <property type="entry name" value="Methyltransf_11"/>
</dbReference>
<dbReference type="OrthoDB" id="9784101at2"/>
<proteinExistence type="predicted"/>
<comment type="caution">
    <text evidence="2">The sequence shown here is derived from an EMBL/GenBank/DDBJ whole genome shotgun (WGS) entry which is preliminary data.</text>
</comment>
<dbReference type="Pfam" id="PF08241">
    <property type="entry name" value="Methyltransf_11"/>
    <property type="match status" value="1"/>
</dbReference>
<keyword evidence="2" id="KW-0808">Transferase</keyword>
<dbReference type="CDD" id="cd02440">
    <property type="entry name" value="AdoMet_MTases"/>
    <property type="match status" value="1"/>
</dbReference>
<accession>A0A268EZ30</accession>
<dbReference type="SUPFAM" id="SSF53335">
    <property type="entry name" value="S-adenosyl-L-methionine-dependent methyltransferases"/>
    <property type="match status" value="1"/>
</dbReference>
<organism evidence="2 3">
    <name type="scientific">Paenibacillus campinasensis</name>
    <dbReference type="NCBI Taxonomy" id="66347"/>
    <lineage>
        <taxon>Bacteria</taxon>
        <taxon>Bacillati</taxon>
        <taxon>Bacillota</taxon>
        <taxon>Bacilli</taxon>
        <taxon>Bacillales</taxon>
        <taxon>Paenibacillaceae</taxon>
        <taxon>Paenibacillus</taxon>
    </lineage>
</organism>
<dbReference type="EMBL" id="NPBY01000021">
    <property type="protein sequence ID" value="PAD78382.1"/>
    <property type="molecule type" value="Genomic_DNA"/>
</dbReference>
<dbReference type="Gene3D" id="3.40.50.150">
    <property type="entry name" value="Vaccinia Virus protein VP39"/>
    <property type="match status" value="1"/>
</dbReference>
<sequence>MTTHEEIYANQAVAYDLMISRQPDLTEVISEIKGFHDLDVLDLGAGSGRLAMILAQKARSLVCTDRSSSMLDLLERKFIQQGTARHWQTVVADHRQLPIPDESVDLAVSGWSISYLTNSGNPEWRSNLERIMSELYRVVRVHGTIVIFETLGTGTITPDPPEILKLYYSSLEKDYGFQHTWIRTDYTFRDVEEAKENMAFFFGESIAHQITVNQWSTVPECAGVWWKHL</sequence>
<dbReference type="InterPro" id="IPR029063">
    <property type="entry name" value="SAM-dependent_MTases_sf"/>
</dbReference>
<evidence type="ECO:0000259" key="1">
    <source>
        <dbReference type="Pfam" id="PF08241"/>
    </source>
</evidence>
<dbReference type="Proteomes" id="UP000215596">
    <property type="component" value="Unassembled WGS sequence"/>
</dbReference>
<dbReference type="PANTHER" id="PTHR42912">
    <property type="entry name" value="METHYLTRANSFERASE"/>
    <property type="match status" value="1"/>
</dbReference>
<dbReference type="InterPro" id="IPR050508">
    <property type="entry name" value="Methyltransf_Superfamily"/>
</dbReference>
<name>A0A268EZ30_9BACL</name>
<dbReference type="RefSeq" id="WP_095264243.1">
    <property type="nucleotide sequence ID" value="NZ_NPBY01000021.1"/>
</dbReference>
<dbReference type="AlphaFoldDB" id="A0A268EZ30"/>
<gene>
    <name evidence="2" type="ORF">CHH67_06360</name>
</gene>